<dbReference type="Proteomes" id="UP000284178">
    <property type="component" value="Unassembled WGS sequence"/>
</dbReference>
<comment type="caution">
    <text evidence="14">The sequence shown here is derived from an EMBL/GenBank/DDBJ whole genome shotgun (WGS) entry which is preliminary data.</text>
</comment>
<feature type="transmembrane region" description="Helical" evidence="13">
    <location>
        <begin position="93"/>
        <end position="115"/>
    </location>
</feature>
<evidence type="ECO:0000256" key="9">
    <source>
        <dbReference type="ARBA" id="ARBA00022989"/>
    </source>
</evidence>
<feature type="transmembrane region" description="Helical" evidence="13">
    <location>
        <begin position="60"/>
        <end position="81"/>
    </location>
</feature>
<dbReference type="RefSeq" id="WP_117895874.1">
    <property type="nucleotide sequence ID" value="NZ_CABJCV010000023.1"/>
</dbReference>
<keyword evidence="9 13" id="KW-1133">Transmembrane helix</keyword>
<sequence>MTEALKKWIAPKDFYKKVFLISVPLALQQLLNSAMGIADSMMVSWIGQVTAVGTAAQIENLMMTVGFGVASGAGIFMSQFFGKQDLKSEKKAFGLGVILSLINALVWMAASIFFGRQLMRFYIPDPTVIESALQYLMIAMISYLPGALITMFSFAYRCIQKTHVPMLIGLVSMAVNIVLNYCLIFGHFGFPQMGVQGAALATLIAQTTGLMIHIVYAYKSKQSFIGTPREMFALSSDFVQPILRRAYPLVLNELFFGFGNTLYIRAFGRLGTEAMDAYYVGNQISNMFFFIVQGLNSANGAILGASLGQGDLELAKRQGNWFVALAVVLSAVSSLLILGFAHPMVDLFGLQNANVIQEAVLIVRIFSIRISLRMFNVLVFSALRAGGDSKFLAFLDAGIMWIVGLPLAFILVEGLHFTSIALVFLIIQVEQLVRMVIGLKRYFKGAWLIDLTQEVKTA</sequence>
<comment type="function">
    <text evidence="1">Multidrug efflux pump.</text>
</comment>
<dbReference type="InterPro" id="IPR002528">
    <property type="entry name" value="MATE_fam"/>
</dbReference>
<keyword evidence="11 13" id="KW-0472">Membrane</keyword>
<keyword evidence="6" id="KW-0050">Antiport</keyword>
<evidence type="ECO:0000256" key="11">
    <source>
        <dbReference type="ARBA" id="ARBA00023136"/>
    </source>
</evidence>
<evidence type="ECO:0000256" key="3">
    <source>
        <dbReference type="ARBA" id="ARBA00010199"/>
    </source>
</evidence>
<evidence type="ECO:0000256" key="8">
    <source>
        <dbReference type="ARBA" id="ARBA00022692"/>
    </source>
</evidence>
<dbReference type="GeneID" id="83016655"/>
<dbReference type="PANTHER" id="PTHR43298:SF2">
    <property type="entry name" value="FMN_FAD EXPORTER YEEO-RELATED"/>
    <property type="match status" value="1"/>
</dbReference>
<evidence type="ECO:0000256" key="6">
    <source>
        <dbReference type="ARBA" id="ARBA00022449"/>
    </source>
</evidence>
<reference evidence="14 15" key="1">
    <citation type="submission" date="2018-08" db="EMBL/GenBank/DDBJ databases">
        <title>A genome reference for cultivated species of the human gut microbiota.</title>
        <authorList>
            <person name="Zou Y."/>
            <person name="Xue W."/>
            <person name="Luo G."/>
        </authorList>
    </citation>
    <scope>NUCLEOTIDE SEQUENCE [LARGE SCALE GENOMIC DNA]</scope>
    <source>
        <strain evidence="14 15">AF24-29</strain>
    </source>
</reference>
<evidence type="ECO:0000256" key="5">
    <source>
        <dbReference type="ARBA" id="ARBA00022448"/>
    </source>
</evidence>
<name>A0A412FN43_9FIRM</name>
<evidence type="ECO:0000256" key="13">
    <source>
        <dbReference type="SAM" id="Phobius"/>
    </source>
</evidence>
<protein>
    <recommendedName>
        <fullName evidence="4">Probable multidrug resistance protein NorM</fullName>
    </recommendedName>
    <alternativeName>
        <fullName evidence="12">Multidrug-efflux transporter</fullName>
    </alternativeName>
</protein>
<feature type="transmembrane region" description="Helical" evidence="13">
    <location>
        <begin position="320"/>
        <end position="341"/>
    </location>
</feature>
<feature type="transmembrane region" description="Helical" evidence="13">
    <location>
        <begin position="391"/>
        <end position="411"/>
    </location>
</feature>
<dbReference type="GO" id="GO:0005886">
    <property type="term" value="C:plasma membrane"/>
    <property type="evidence" value="ECO:0007669"/>
    <property type="project" value="UniProtKB-SubCell"/>
</dbReference>
<proteinExistence type="inferred from homology"/>
<evidence type="ECO:0000313" key="14">
    <source>
        <dbReference type="EMBL" id="RGR69551.1"/>
    </source>
</evidence>
<keyword evidence="8 13" id="KW-0812">Transmembrane</keyword>
<dbReference type="PIRSF" id="PIRSF006603">
    <property type="entry name" value="DinF"/>
    <property type="match status" value="1"/>
</dbReference>
<comment type="subcellular location">
    <subcellularLocation>
        <location evidence="2">Cell membrane</location>
        <topology evidence="2">Multi-pass membrane protein</topology>
    </subcellularLocation>
</comment>
<dbReference type="PANTHER" id="PTHR43298">
    <property type="entry name" value="MULTIDRUG RESISTANCE PROTEIN NORM-RELATED"/>
    <property type="match status" value="1"/>
</dbReference>
<evidence type="ECO:0000256" key="2">
    <source>
        <dbReference type="ARBA" id="ARBA00004651"/>
    </source>
</evidence>
<dbReference type="InterPro" id="IPR050222">
    <property type="entry name" value="MATE_MdtK"/>
</dbReference>
<feature type="transmembrane region" description="Helical" evidence="13">
    <location>
        <begin position="167"/>
        <end position="190"/>
    </location>
</feature>
<evidence type="ECO:0000256" key="12">
    <source>
        <dbReference type="ARBA" id="ARBA00031636"/>
    </source>
</evidence>
<dbReference type="NCBIfam" id="TIGR00797">
    <property type="entry name" value="matE"/>
    <property type="match status" value="1"/>
</dbReference>
<dbReference type="AlphaFoldDB" id="A0A412FN43"/>
<keyword evidence="15" id="KW-1185">Reference proteome</keyword>
<organism evidence="14 15">
    <name type="scientific">Holdemania filiformis</name>
    <dbReference type="NCBI Taxonomy" id="61171"/>
    <lineage>
        <taxon>Bacteria</taxon>
        <taxon>Bacillati</taxon>
        <taxon>Bacillota</taxon>
        <taxon>Erysipelotrichia</taxon>
        <taxon>Erysipelotrichales</taxon>
        <taxon>Erysipelotrichaceae</taxon>
        <taxon>Holdemania</taxon>
    </lineage>
</organism>
<dbReference type="GO" id="GO:0042910">
    <property type="term" value="F:xenobiotic transmembrane transporter activity"/>
    <property type="evidence" value="ECO:0007669"/>
    <property type="project" value="InterPro"/>
</dbReference>
<dbReference type="GO" id="GO:0015297">
    <property type="term" value="F:antiporter activity"/>
    <property type="evidence" value="ECO:0007669"/>
    <property type="project" value="UniProtKB-KW"/>
</dbReference>
<gene>
    <name evidence="14" type="ORF">DWY25_14725</name>
</gene>
<keyword evidence="5" id="KW-0813">Transport</keyword>
<evidence type="ECO:0000256" key="4">
    <source>
        <dbReference type="ARBA" id="ARBA00020268"/>
    </source>
</evidence>
<accession>A0A412FN43</accession>
<feature type="transmembrane region" description="Helical" evidence="13">
    <location>
        <begin position="361"/>
        <end position="379"/>
    </location>
</feature>
<comment type="similarity">
    <text evidence="3">Belongs to the multi antimicrobial extrusion (MATE) (TC 2.A.66.1) family.</text>
</comment>
<keyword evidence="10" id="KW-0406">Ion transport</keyword>
<feature type="transmembrane region" description="Helical" evidence="13">
    <location>
        <begin position="196"/>
        <end position="218"/>
    </location>
</feature>
<keyword evidence="7" id="KW-1003">Cell membrane</keyword>
<evidence type="ECO:0000256" key="1">
    <source>
        <dbReference type="ARBA" id="ARBA00003408"/>
    </source>
</evidence>
<dbReference type="Pfam" id="PF01554">
    <property type="entry name" value="MatE"/>
    <property type="match status" value="2"/>
</dbReference>
<feature type="transmembrane region" description="Helical" evidence="13">
    <location>
        <begin position="287"/>
        <end position="308"/>
    </location>
</feature>
<dbReference type="EMBL" id="QRUP01000023">
    <property type="protein sequence ID" value="RGR69551.1"/>
    <property type="molecule type" value="Genomic_DNA"/>
</dbReference>
<evidence type="ECO:0000256" key="10">
    <source>
        <dbReference type="ARBA" id="ARBA00023065"/>
    </source>
</evidence>
<evidence type="ECO:0000256" key="7">
    <source>
        <dbReference type="ARBA" id="ARBA00022475"/>
    </source>
</evidence>
<evidence type="ECO:0000313" key="15">
    <source>
        <dbReference type="Proteomes" id="UP000284178"/>
    </source>
</evidence>
<dbReference type="InterPro" id="IPR048279">
    <property type="entry name" value="MdtK-like"/>
</dbReference>
<dbReference type="GO" id="GO:0006811">
    <property type="term" value="P:monoatomic ion transport"/>
    <property type="evidence" value="ECO:0007669"/>
    <property type="project" value="UniProtKB-KW"/>
</dbReference>
<feature type="transmembrane region" description="Helical" evidence="13">
    <location>
        <begin position="135"/>
        <end position="155"/>
    </location>
</feature>